<feature type="compositionally biased region" description="Low complexity" evidence="1">
    <location>
        <begin position="30"/>
        <end position="64"/>
    </location>
</feature>
<evidence type="ECO:0000313" key="3">
    <source>
        <dbReference type="WBParaSite" id="PSU_v2.g8322.t1"/>
    </source>
</evidence>
<name>A0A914Z6L2_9BILA</name>
<feature type="region of interest" description="Disordered" evidence="1">
    <location>
        <begin position="1"/>
        <end position="64"/>
    </location>
</feature>
<dbReference type="AlphaFoldDB" id="A0A914Z6L2"/>
<sequence>MKKEVIPSNDETAKKDSISPPRSFPPPPTLTSTTSAIPTSKPSISTTTPSLIPSTSLSTTTAASTTTNDNVKIQLNDSRKKIEPYLNLVAMAEDLEAEDEKMASESKGGSNEKQTQPPQLSENKVGTEKKSNIQIDTIKK</sequence>
<dbReference type="WBParaSite" id="PSU_v2.g8322.t1">
    <property type="protein sequence ID" value="PSU_v2.g8322.t1"/>
    <property type="gene ID" value="PSU_v2.g8322"/>
</dbReference>
<feature type="compositionally biased region" description="Basic and acidic residues" evidence="1">
    <location>
        <begin position="125"/>
        <end position="140"/>
    </location>
</feature>
<reference evidence="3" key="1">
    <citation type="submission" date="2022-11" db="UniProtKB">
        <authorList>
            <consortium name="WormBaseParasite"/>
        </authorList>
    </citation>
    <scope>IDENTIFICATION</scope>
</reference>
<proteinExistence type="predicted"/>
<dbReference type="Proteomes" id="UP000887577">
    <property type="component" value="Unplaced"/>
</dbReference>
<evidence type="ECO:0000313" key="2">
    <source>
        <dbReference type="Proteomes" id="UP000887577"/>
    </source>
</evidence>
<evidence type="ECO:0000256" key="1">
    <source>
        <dbReference type="SAM" id="MobiDB-lite"/>
    </source>
</evidence>
<organism evidence="2 3">
    <name type="scientific">Panagrolaimus superbus</name>
    <dbReference type="NCBI Taxonomy" id="310955"/>
    <lineage>
        <taxon>Eukaryota</taxon>
        <taxon>Metazoa</taxon>
        <taxon>Ecdysozoa</taxon>
        <taxon>Nematoda</taxon>
        <taxon>Chromadorea</taxon>
        <taxon>Rhabditida</taxon>
        <taxon>Tylenchina</taxon>
        <taxon>Panagrolaimomorpha</taxon>
        <taxon>Panagrolaimoidea</taxon>
        <taxon>Panagrolaimidae</taxon>
        <taxon>Panagrolaimus</taxon>
    </lineage>
</organism>
<feature type="compositionally biased region" description="Basic and acidic residues" evidence="1">
    <location>
        <begin position="1"/>
        <end position="17"/>
    </location>
</feature>
<accession>A0A914Z6L2</accession>
<feature type="region of interest" description="Disordered" evidence="1">
    <location>
        <begin position="96"/>
        <end position="140"/>
    </location>
</feature>
<keyword evidence="2" id="KW-1185">Reference proteome</keyword>
<protein>
    <submittedName>
        <fullName evidence="3">Uncharacterized protein</fullName>
    </submittedName>
</protein>
<feature type="compositionally biased region" description="Polar residues" evidence="1">
    <location>
        <begin position="107"/>
        <end position="124"/>
    </location>
</feature>